<dbReference type="OrthoDB" id="157052at2"/>
<keyword evidence="2" id="KW-1185">Reference proteome</keyword>
<name>A0A1I2AFU3_9ACTN</name>
<protein>
    <recommendedName>
        <fullName evidence="3">SalK</fullName>
    </recommendedName>
</protein>
<dbReference type="EMBL" id="FONG01000003">
    <property type="protein sequence ID" value="SFE41863.1"/>
    <property type="molecule type" value="Genomic_DNA"/>
</dbReference>
<sequence length="286" mass="30648">MTLLAGRKCFRLLEPLHSMVYFAPETQAELTAAGLEKSRMCYFAGRAAALGPVGAAVVASTFYNFNPALVARHIPRAWTMATPEAITAARLRAVDAVQHRLLGAAADASEMAEAAGLALRATEACTGAGRPLYAAHAELPRPEQPHLAFWHATTLLREYRGDGHLAVLLSAELDGLEALITHTATGKGFLPDFARASRGWSEQEWDAASERLRERGVLDAAGTLTEAGVELRRQIESETDRLGRAPYEHLGEEGTARLTELAQGLTMRALGAGAFPAGVFAMGTMR</sequence>
<dbReference type="NCBIfam" id="NF047719">
    <property type="entry name" value="SCO6745_fam_HTH"/>
    <property type="match status" value="1"/>
</dbReference>
<dbReference type="AlphaFoldDB" id="A0A1I2AFU3"/>
<evidence type="ECO:0000313" key="1">
    <source>
        <dbReference type="EMBL" id="SFE41863.1"/>
    </source>
</evidence>
<proteinExistence type="predicted"/>
<accession>A0A1I2AFU3</accession>
<evidence type="ECO:0000313" key="2">
    <source>
        <dbReference type="Proteomes" id="UP000199323"/>
    </source>
</evidence>
<dbReference type="Proteomes" id="UP000199323">
    <property type="component" value="Unassembled WGS sequence"/>
</dbReference>
<organism evidence="1 2">
    <name type="scientific">Actinacidiphila alni</name>
    <dbReference type="NCBI Taxonomy" id="380248"/>
    <lineage>
        <taxon>Bacteria</taxon>
        <taxon>Bacillati</taxon>
        <taxon>Actinomycetota</taxon>
        <taxon>Actinomycetes</taxon>
        <taxon>Kitasatosporales</taxon>
        <taxon>Streptomycetaceae</taxon>
        <taxon>Actinacidiphila</taxon>
    </lineage>
</organism>
<dbReference type="InterPro" id="IPR054058">
    <property type="entry name" value="HTH_67"/>
</dbReference>
<gene>
    <name evidence="1" type="ORF">SAMN05216251_10342</name>
</gene>
<evidence type="ECO:0008006" key="3">
    <source>
        <dbReference type="Google" id="ProtNLM"/>
    </source>
</evidence>
<dbReference type="Pfam" id="PF21863">
    <property type="entry name" value="HTH_67"/>
    <property type="match status" value="1"/>
</dbReference>
<reference evidence="1 2" key="1">
    <citation type="submission" date="2016-10" db="EMBL/GenBank/DDBJ databases">
        <authorList>
            <person name="de Groot N.N."/>
        </authorList>
    </citation>
    <scope>NUCLEOTIDE SEQUENCE [LARGE SCALE GENOMIC DNA]</scope>
    <source>
        <strain evidence="1 2">CGMCC 4.3510</strain>
    </source>
</reference>
<dbReference type="STRING" id="380248.SAMN05216251_10342"/>
<dbReference type="RefSeq" id="WP_093712642.1">
    <property type="nucleotide sequence ID" value="NZ_FONG01000003.1"/>
</dbReference>